<dbReference type="AlphaFoldDB" id="Q6EQ58"/>
<dbReference type="InParanoid" id="Q6EQ58"/>
<keyword evidence="3" id="KW-1185">Reference proteome</keyword>
<reference evidence="2 3" key="2">
    <citation type="journal article" date="2013" name="Plant Cell Physiol.">
        <title>Rice Annotation Project Database (RAP-DB): an integrative and interactive database for rice genomics.</title>
        <authorList>
            <person name="Sakai H."/>
            <person name="Lee S.S."/>
            <person name="Tanaka T."/>
            <person name="Numa H."/>
            <person name="Kim J."/>
            <person name="Kawahara Y."/>
            <person name="Wakimoto H."/>
            <person name="Yang C.C."/>
            <person name="Iwamoto M."/>
            <person name="Abe T."/>
            <person name="Yamada Y."/>
            <person name="Muto A."/>
            <person name="Inokuchi H."/>
            <person name="Ikemura T."/>
            <person name="Matsumoto T."/>
            <person name="Sasaki T."/>
            <person name="Itoh T."/>
        </authorList>
    </citation>
    <scope>NUCLEOTIDE SEQUENCE [LARGE SCALE GENOMIC DNA]</scope>
    <source>
        <strain evidence="3">cv. Nipponbare</strain>
    </source>
</reference>
<reference evidence="3" key="1">
    <citation type="journal article" date="2005" name="Nature">
        <title>The map-based sequence of the rice genome.</title>
        <authorList>
            <consortium name="International rice genome sequencing project (IRGSP)"/>
            <person name="Matsumoto T."/>
            <person name="Wu J."/>
            <person name="Kanamori H."/>
            <person name="Katayose Y."/>
            <person name="Fujisawa M."/>
            <person name="Namiki N."/>
            <person name="Mizuno H."/>
            <person name="Yamamoto K."/>
            <person name="Antonio B.A."/>
            <person name="Baba T."/>
            <person name="Sakata K."/>
            <person name="Nagamura Y."/>
            <person name="Aoki H."/>
            <person name="Arikawa K."/>
            <person name="Arita K."/>
            <person name="Bito T."/>
            <person name="Chiden Y."/>
            <person name="Fujitsuka N."/>
            <person name="Fukunaka R."/>
            <person name="Hamada M."/>
            <person name="Harada C."/>
            <person name="Hayashi A."/>
            <person name="Hijishita S."/>
            <person name="Honda M."/>
            <person name="Hosokawa S."/>
            <person name="Ichikawa Y."/>
            <person name="Idonuma A."/>
            <person name="Iijima M."/>
            <person name="Ikeda M."/>
            <person name="Ikeno M."/>
            <person name="Ito K."/>
            <person name="Ito S."/>
            <person name="Ito T."/>
            <person name="Ito Y."/>
            <person name="Ito Y."/>
            <person name="Iwabuchi A."/>
            <person name="Kamiya K."/>
            <person name="Karasawa W."/>
            <person name="Kurita K."/>
            <person name="Katagiri S."/>
            <person name="Kikuta A."/>
            <person name="Kobayashi H."/>
            <person name="Kobayashi N."/>
            <person name="Machita K."/>
            <person name="Maehara T."/>
            <person name="Masukawa M."/>
            <person name="Mizubayashi T."/>
            <person name="Mukai Y."/>
            <person name="Nagasaki H."/>
            <person name="Nagata Y."/>
            <person name="Naito S."/>
            <person name="Nakashima M."/>
            <person name="Nakama Y."/>
            <person name="Nakamichi Y."/>
            <person name="Nakamura M."/>
            <person name="Meguro A."/>
            <person name="Negishi M."/>
            <person name="Ohta I."/>
            <person name="Ohta T."/>
            <person name="Okamoto M."/>
            <person name="Ono N."/>
            <person name="Saji S."/>
            <person name="Sakaguchi M."/>
            <person name="Sakai K."/>
            <person name="Shibata M."/>
            <person name="Shimokawa T."/>
            <person name="Song J."/>
            <person name="Takazaki Y."/>
            <person name="Terasawa K."/>
            <person name="Tsugane M."/>
            <person name="Tsuji K."/>
            <person name="Ueda S."/>
            <person name="Waki K."/>
            <person name="Yamagata H."/>
            <person name="Yamamoto M."/>
            <person name="Yamamoto S."/>
            <person name="Yamane H."/>
            <person name="Yoshiki S."/>
            <person name="Yoshihara R."/>
            <person name="Yukawa K."/>
            <person name="Zhong H."/>
            <person name="Yano M."/>
            <person name="Yuan Q."/>
            <person name="Ouyang S."/>
            <person name="Liu J."/>
            <person name="Jones K.M."/>
            <person name="Gansberger K."/>
            <person name="Moffat K."/>
            <person name="Hill J."/>
            <person name="Bera J."/>
            <person name="Fadrosh D."/>
            <person name="Jin S."/>
            <person name="Johri S."/>
            <person name="Kim M."/>
            <person name="Overton L."/>
            <person name="Reardon M."/>
            <person name="Tsitrin T."/>
            <person name="Vuong H."/>
            <person name="Weaver B."/>
            <person name="Ciecko A."/>
            <person name="Tallon L."/>
            <person name="Jackson J."/>
            <person name="Pai G."/>
            <person name="Aken S.V."/>
            <person name="Utterback T."/>
            <person name="Reidmuller S."/>
            <person name="Feldblyum T."/>
            <person name="Hsiao J."/>
            <person name="Zismann V."/>
            <person name="Iobst S."/>
            <person name="de Vazeille A.R."/>
            <person name="Buell C.R."/>
            <person name="Ying K."/>
            <person name="Li Y."/>
            <person name="Lu T."/>
            <person name="Huang Y."/>
            <person name="Zhao Q."/>
            <person name="Feng Q."/>
            <person name="Zhang L."/>
            <person name="Zhu J."/>
            <person name="Weng Q."/>
            <person name="Mu J."/>
            <person name="Lu Y."/>
            <person name="Fan D."/>
            <person name="Liu Y."/>
            <person name="Guan J."/>
            <person name="Zhang Y."/>
            <person name="Yu S."/>
            <person name="Liu X."/>
            <person name="Zhang Y."/>
            <person name="Hong G."/>
            <person name="Han B."/>
            <person name="Choisne N."/>
            <person name="Demange N."/>
            <person name="Orjeda G."/>
            <person name="Samain S."/>
            <person name="Cattolico L."/>
            <person name="Pelletier E."/>
            <person name="Couloux A."/>
            <person name="Segurens B."/>
            <person name="Wincker P."/>
            <person name="D'Hont A."/>
            <person name="Scarpelli C."/>
            <person name="Weissenbach J."/>
            <person name="Salanoubat M."/>
            <person name="Quetier F."/>
            <person name="Yu Y."/>
            <person name="Kim H.R."/>
            <person name="Rambo T."/>
            <person name="Currie J."/>
            <person name="Collura K."/>
            <person name="Luo M."/>
            <person name="Yang T."/>
            <person name="Ammiraju J.S.S."/>
            <person name="Engler F."/>
            <person name="Soderlund C."/>
            <person name="Wing R.A."/>
            <person name="Palmer L.E."/>
            <person name="de la Bastide M."/>
            <person name="Spiegel L."/>
            <person name="Nascimento L."/>
            <person name="Zutavern T."/>
            <person name="O'Shaughnessy A."/>
            <person name="Dike S."/>
            <person name="Dedhia N."/>
            <person name="Preston R."/>
            <person name="Balija V."/>
            <person name="McCombie W.R."/>
            <person name="Chow T."/>
            <person name="Chen H."/>
            <person name="Chung M."/>
            <person name="Chen C."/>
            <person name="Shaw J."/>
            <person name="Wu H."/>
            <person name="Hsiao K."/>
            <person name="Chao Y."/>
            <person name="Chu M."/>
            <person name="Cheng C."/>
            <person name="Hour A."/>
            <person name="Lee P."/>
            <person name="Lin S."/>
            <person name="Lin Y."/>
            <person name="Liou J."/>
            <person name="Liu S."/>
            <person name="Hsing Y."/>
            <person name="Raghuvanshi S."/>
            <person name="Mohanty A."/>
            <person name="Bharti A.K."/>
            <person name="Gaur A."/>
            <person name="Gupta V."/>
            <person name="Kumar D."/>
            <person name="Ravi V."/>
            <person name="Vij S."/>
            <person name="Kapur A."/>
            <person name="Khurana P."/>
            <person name="Khurana P."/>
            <person name="Khurana J.P."/>
            <person name="Tyagi A.K."/>
            <person name="Gaikwad K."/>
            <person name="Singh A."/>
            <person name="Dalal V."/>
            <person name="Srivastava S."/>
            <person name="Dixit A."/>
            <person name="Pal A.K."/>
            <person name="Ghazi I.A."/>
            <person name="Yadav M."/>
            <person name="Pandit A."/>
            <person name="Bhargava A."/>
            <person name="Sureshbabu K."/>
            <person name="Batra K."/>
            <person name="Sharma T.R."/>
            <person name="Mohapatra T."/>
            <person name="Singh N.K."/>
            <person name="Messing J."/>
            <person name="Nelson A.B."/>
            <person name="Fuks G."/>
            <person name="Kavchok S."/>
            <person name="Keizer G."/>
            <person name="Linton E."/>
            <person name="Llaca V."/>
            <person name="Song R."/>
            <person name="Tanyolac B."/>
            <person name="Young S."/>
            <person name="Ho-Il K."/>
            <person name="Hahn J.H."/>
            <person name="Sangsakoo G."/>
            <person name="Vanavichit A."/>
            <person name="de Mattos Luiz.A.T."/>
            <person name="Zimmer P.D."/>
            <person name="Malone G."/>
            <person name="Dellagostin O."/>
            <person name="de Oliveira A.C."/>
            <person name="Bevan M."/>
            <person name="Bancroft I."/>
            <person name="Minx P."/>
            <person name="Cordum H."/>
            <person name="Wilson R."/>
            <person name="Cheng Z."/>
            <person name="Jin W."/>
            <person name="Jiang J."/>
            <person name="Leong S.A."/>
            <person name="Iwama H."/>
            <person name="Gojobori T."/>
            <person name="Itoh T."/>
            <person name="Niimura Y."/>
            <person name="Fujii Y."/>
            <person name="Habara T."/>
            <person name="Sakai H."/>
            <person name="Sato Y."/>
            <person name="Wilson G."/>
            <person name="Kumar K."/>
            <person name="McCouch S."/>
            <person name="Juretic N."/>
            <person name="Hoen D."/>
            <person name="Wright S."/>
            <person name="Bruskiewich R."/>
            <person name="Bureau T."/>
            <person name="Miyao A."/>
            <person name="Hirochika H."/>
            <person name="Nishikawa T."/>
            <person name="Kadowaki K."/>
            <person name="Sugiura M."/>
            <person name="Burr B."/>
            <person name="Sasaki T."/>
        </authorList>
    </citation>
    <scope>NUCLEOTIDE SEQUENCE [LARGE SCALE GENOMIC DNA]</scope>
    <source>
        <strain evidence="3">cv. Nipponbare</strain>
    </source>
</reference>
<proteinExistence type="predicted"/>
<evidence type="ECO:0000313" key="3">
    <source>
        <dbReference type="Proteomes" id="UP000059680"/>
    </source>
</evidence>
<name>Q6EQ58_ORYSJ</name>
<protein>
    <submittedName>
        <fullName evidence="2">Os09g0333250 protein</fullName>
    </submittedName>
</protein>
<evidence type="ECO:0000313" key="2">
    <source>
        <dbReference type="EMBL" id="BAT07537.1"/>
    </source>
</evidence>
<dbReference type="PaxDb" id="39947-Q6EQ58"/>
<dbReference type="EMBL" id="AP014965">
    <property type="protein sequence ID" value="BAT07537.1"/>
    <property type="molecule type" value="Genomic_DNA"/>
</dbReference>
<dbReference type="Proteomes" id="UP000059680">
    <property type="component" value="Chromosome 9"/>
</dbReference>
<feature type="compositionally biased region" description="Basic residues" evidence="1">
    <location>
        <begin position="85"/>
        <end position="100"/>
    </location>
</feature>
<evidence type="ECO:0000256" key="1">
    <source>
        <dbReference type="SAM" id="MobiDB-lite"/>
    </source>
</evidence>
<accession>Q6EQ58</accession>
<organism evidence="2 3">
    <name type="scientific">Oryza sativa subsp. japonica</name>
    <name type="common">Rice</name>
    <dbReference type="NCBI Taxonomy" id="39947"/>
    <lineage>
        <taxon>Eukaryota</taxon>
        <taxon>Viridiplantae</taxon>
        <taxon>Streptophyta</taxon>
        <taxon>Embryophyta</taxon>
        <taxon>Tracheophyta</taxon>
        <taxon>Spermatophyta</taxon>
        <taxon>Magnoliopsida</taxon>
        <taxon>Liliopsida</taxon>
        <taxon>Poales</taxon>
        <taxon>Poaceae</taxon>
        <taxon>BOP clade</taxon>
        <taxon>Oryzoideae</taxon>
        <taxon>Oryzeae</taxon>
        <taxon>Oryzinae</taxon>
        <taxon>Oryza</taxon>
        <taxon>Oryza sativa</taxon>
    </lineage>
</organism>
<sequence>MIERLRAGVGRQTHQRRGGASRGEEVWRAQGKEQCRGGGGGGKAQGIKAGRCGLPGRGGTEGFEAGRCRPRLSHVAPGSPFSRNRFSRLRRSRARRRRHPTPGAYNGAARERAHLTASEDIPKRGVG</sequence>
<reference evidence="2 3" key="3">
    <citation type="journal article" date="2013" name="Rice">
        <title>Improvement of the Oryza sativa Nipponbare reference genome using next generation sequence and optical map data.</title>
        <authorList>
            <person name="Kawahara Y."/>
            <person name="de la Bastide M."/>
            <person name="Hamilton J.P."/>
            <person name="Kanamori H."/>
            <person name="McCombie W.R."/>
            <person name="Ouyang S."/>
            <person name="Schwartz D.C."/>
            <person name="Tanaka T."/>
            <person name="Wu J."/>
            <person name="Zhou S."/>
            <person name="Childs K.L."/>
            <person name="Davidson R.M."/>
            <person name="Lin H."/>
            <person name="Quesada-Ocampo L."/>
            <person name="Vaillancourt B."/>
            <person name="Sakai H."/>
            <person name="Lee S.S."/>
            <person name="Kim J."/>
            <person name="Numa H."/>
            <person name="Itoh T."/>
            <person name="Buell C.R."/>
            <person name="Matsumoto T."/>
        </authorList>
    </citation>
    <scope>NUCLEOTIDE SEQUENCE [LARGE SCALE GENOMIC DNA]</scope>
    <source>
        <strain evidence="3">cv. Nipponbare</strain>
    </source>
</reference>
<feature type="compositionally biased region" description="Basic and acidic residues" evidence="1">
    <location>
        <begin position="22"/>
        <end position="35"/>
    </location>
</feature>
<gene>
    <name evidence="2" type="ordered locus">Os09g0333250</name>
    <name evidence="2" type="ORF">OSNPB_090333250</name>
</gene>
<feature type="region of interest" description="Disordered" evidence="1">
    <location>
        <begin position="1"/>
        <end position="127"/>
    </location>
</feature>